<keyword evidence="2" id="KW-0560">Oxidoreductase</keyword>
<dbReference type="CDD" id="cd02238">
    <property type="entry name" value="cupin_KdgF"/>
    <property type="match status" value="1"/>
</dbReference>
<dbReference type="GO" id="GO:0051213">
    <property type="term" value="F:dioxygenase activity"/>
    <property type="evidence" value="ECO:0007669"/>
    <property type="project" value="UniProtKB-KW"/>
</dbReference>
<evidence type="ECO:0000259" key="1">
    <source>
        <dbReference type="Pfam" id="PF07883"/>
    </source>
</evidence>
<dbReference type="Gene3D" id="2.60.120.10">
    <property type="entry name" value="Jelly Rolls"/>
    <property type="match status" value="1"/>
</dbReference>
<dbReference type="InterPro" id="IPR014710">
    <property type="entry name" value="RmlC-like_jellyroll"/>
</dbReference>
<gene>
    <name evidence="2" type="ORF">CLV62_10113</name>
</gene>
<keyword evidence="3" id="KW-1185">Reference proteome</keyword>
<organism evidence="2 3">
    <name type="scientific">Dysgonomonas alginatilytica</name>
    <dbReference type="NCBI Taxonomy" id="1605892"/>
    <lineage>
        <taxon>Bacteria</taxon>
        <taxon>Pseudomonadati</taxon>
        <taxon>Bacteroidota</taxon>
        <taxon>Bacteroidia</taxon>
        <taxon>Bacteroidales</taxon>
        <taxon>Dysgonomonadaceae</taxon>
        <taxon>Dysgonomonas</taxon>
    </lineage>
</organism>
<dbReference type="PANTHER" id="PTHR40112">
    <property type="entry name" value="H2HPP ISOMERASE"/>
    <property type="match status" value="1"/>
</dbReference>
<protein>
    <submittedName>
        <fullName evidence="2">Quercetin dioxygenase-like cupin family protein</fullName>
    </submittedName>
</protein>
<dbReference type="EMBL" id="QICL01000001">
    <property type="protein sequence ID" value="PXV68750.1"/>
    <property type="molecule type" value="Genomic_DNA"/>
</dbReference>
<evidence type="ECO:0000313" key="3">
    <source>
        <dbReference type="Proteomes" id="UP000247973"/>
    </source>
</evidence>
<dbReference type="InterPro" id="IPR011051">
    <property type="entry name" value="RmlC_Cupin_sf"/>
</dbReference>
<dbReference type="SUPFAM" id="SSF51182">
    <property type="entry name" value="RmlC-like cupins"/>
    <property type="match status" value="1"/>
</dbReference>
<dbReference type="Proteomes" id="UP000247973">
    <property type="component" value="Unassembled WGS sequence"/>
</dbReference>
<dbReference type="PIRSF" id="PIRSF029883">
    <property type="entry name" value="KdgF"/>
    <property type="match status" value="1"/>
</dbReference>
<dbReference type="InterPro" id="IPR013096">
    <property type="entry name" value="Cupin_2"/>
</dbReference>
<keyword evidence="2" id="KW-0223">Dioxygenase</keyword>
<comment type="caution">
    <text evidence="2">The sequence shown here is derived from an EMBL/GenBank/DDBJ whole genome shotgun (WGS) entry which is preliminary data.</text>
</comment>
<dbReference type="InterPro" id="IPR025499">
    <property type="entry name" value="KdgF"/>
</dbReference>
<evidence type="ECO:0000313" key="2">
    <source>
        <dbReference type="EMBL" id="PXV68750.1"/>
    </source>
</evidence>
<dbReference type="RefSeq" id="WP_110308743.1">
    <property type="nucleotide sequence ID" value="NZ_QICL01000001.1"/>
</dbReference>
<dbReference type="Pfam" id="PF07883">
    <property type="entry name" value="Cupin_2"/>
    <property type="match status" value="1"/>
</dbReference>
<feature type="domain" description="Cupin type-2" evidence="1">
    <location>
        <begin position="40"/>
        <end position="97"/>
    </location>
</feature>
<dbReference type="AlphaFoldDB" id="A0A2V3PSS2"/>
<name>A0A2V3PSS2_9BACT</name>
<proteinExistence type="predicted"/>
<dbReference type="InterPro" id="IPR052535">
    <property type="entry name" value="Bacilysin_H2HPP_isomerase"/>
</dbReference>
<reference evidence="2 3" key="1">
    <citation type="submission" date="2018-03" db="EMBL/GenBank/DDBJ databases">
        <title>Genomic Encyclopedia of Archaeal and Bacterial Type Strains, Phase II (KMG-II): from individual species to whole genera.</title>
        <authorList>
            <person name="Goeker M."/>
        </authorList>
    </citation>
    <scope>NUCLEOTIDE SEQUENCE [LARGE SCALE GENOMIC DNA]</scope>
    <source>
        <strain evidence="2 3">DSM 100214</strain>
    </source>
</reference>
<accession>A0A2V3PSS2</accession>
<dbReference type="OrthoDB" id="9811153at2"/>
<sequence>MKKIKSAPFFIGTEEKVYVAGEGITRQFVGYDDTIMMVKVMFEKGAIGYQHEHFHAQTTYVVSGKFEMTIGTETKVLQAGDGFYTEPDIIHGCVCLEAGILIDVFSPVREDFIATI</sequence>
<dbReference type="PANTHER" id="PTHR40112:SF1">
    <property type="entry name" value="H2HPP ISOMERASE"/>
    <property type="match status" value="1"/>
</dbReference>